<organism evidence="5">
    <name type="scientific">hydrothermal vent metagenome</name>
    <dbReference type="NCBI Taxonomy" id="652676"/>
    <lineage>
        <taxon>unclassified sequences</taxon>
        <taxon>metagenomes</taxon>
        <taxon>ecological metagenomes</taxon>
    </lineage>
</organism>
<dbReference type="PANTHER" id="PTHR30563:SF0">
    <property type="entry name" value="DNA RECOMBINATION PROTEIN RMUC"/>
    <property type="match status" value="1"/>
</dbReference>
<proteinExistence type="predicted"/>
<reference evidence="5" key="1">
    <citation type="submission" date="2018-06" db="EMBL/GenBank/DDBJ databases">
        <authorList>
            <person name="Zhirakovskaya E."/>
        </authorList>
    </citation>
    <scope>NUCLEOTIDE SEQUENCE</scope>
</reference>
<sequence length="501" mass="57247">MDSIISVFAFILGLLVAGFSVMILSKRHYSLMLKASNNDLLMQLNSSKERLNNREREIAELKVKYVEQQRVLEKNTSLLQESKTAQAVAVEKLERITELETELQNAKNSEQTNQQLLNSYTAEISELKTRLEEQAKQNKDNIKQLDETNAKMIVDFENLANKVLDIQSQKFTEQNKNNINQVLDPLRQQLGDFKKKVEDVYDKETKDRQSLFHEIKSLKDLNSKISEDAINLTNALKGESKTRGNWGEVILERVLEASGLKKGREYDAQDSYRSEDGKLYYPDVIVHLPDNKDVVIDSKVSLNAYDRFYSADDDMIRQAALDEHITSMRNHIKSLSSKNYDDLIGVSSLDMVLMFVPIEPALILAFETDEKLFHEAFTKGIFLVSPSTLTMNLQIIHNMWRYEYQNKNTQEIAKRAGDLYDKFVGFISALDDVGDKIEKAQEAYQTANNRLVAGKGNLVGRTQALKKLGAKTKKSIPEKLLNEVDSLDNNNIEKLNFNEND</sequence>
<dbReference type="PANTHER" id="PTHR30563">
    <property type="entry name" value="DNA RECOMBINATION PROTEIN RMUC"/>
    <property type="match status" value="1"/>
</dbReference>
<feature type="coiled-coil region" evidence="3">
    <location>
        <begin position="37"/>
        <end position="151"/>
    </location>
</feature>
<keyword evidence="4" id="KW-0472">Membrane</keyword>
<keyword evidence="4" id="KW-1133">Transmembrane helix</keyword>
<dbReference type="GO" id="GO:0006310">
    <property type="term" value="P:DNA recombination"/>
    <property type="evidence" value="ECO:0007669"/>
    <property type="project" value="UniProtKB-KW"/>
</dbReference>
<evidence type="ECO:0000256" key="3">
    <source>
        <dbReference type="SAM" id="Coils"/>
    </source>
</evidence>
<protein>
    <submittedName>
        <fullName evidence="5">DNA recombination protein RmuC</fullName>
    </submittedName>
</protein>
<dbReference type="AlphaFoldDB" id="A0A3B1AEY7"/>
<evidence type="ECO:0000256" key="1">
    <source>
        <dbReference type="ARBA" id="ARBA00023054"/>
    </source>
</evidence>
<feature type="transmembrane region" description="Helical" evidence="4">
    <location>
        <begin position="6"/>
        <end position="24"/>
    </location>
</feature>
<keyword evidence="4" id="KW-0812">Transmembrane</keyword>
<dbReference type="Pfam" id="PF02646">
    <property type="entry name" value="RmuC"/>
    <property type="match status" value="1"/>
</dbReference>
<evidence type="ECO:0000313" key="5">
    <source>
        <dbReference type="EMBL" id="VAW98453.1"/>
    </source>
</evidence>
<keyword evidence="2" id="KW-0233">DNA recombination</keyword>
<dbReference type="InterPro" id="IPR003798">
    <property type="entry name" value="DNA_recombination_RmuC"/>
</dbReference>
<gene>
    <name evidence="5" type="ORF">MNBD_GAMMA22-2515</name>
</gene>
<accession>A0A3B1AEY7</accession>
<evidence type="ECO:0000256" key="2">
    <source>
        <dbReference type="ARBA" id="ARBA00023172"/>
    </source>
</evidence>
<dbReference type="EMBL" id="UOFS01000037">
    <property type="protein sequence ID" value="VAW98453.1"/>
    <property type="molecule type" value="Genomic_DNA"/>
</dbReference>
<name>A0A3B1AEY7_9ZZZZ</name>
<evidence type="ECO:0000256" key="4">
    <source>
        <dbReference type="SAM" id="Phobius"/>
    </source>
</evidence>
<keyword evidence="1 3" id="KW-0175">Coiled coil</keyword>